<proteinExistence type="predicted"/>
<accession>A0A2U8FEJ1</accession>
<dbReference type="Proteomes" id="UP000244890">
    <property type="component" value="Chromosome"/>
</dbReference>
<protein>
    <submittedName>
        <fullName evidence="1">Uncharacterized protein</fullName>
    </submittedName>
</protein>
<evidence type="ECO:0000313" key="1">
    <source>
        <dbReference type="EMBL" id="AWI34563.1"/>
    </source>
</evidence>
<dbReference type="OrthoDB" id="5356108at2"/>
<reference evidence="1 2" key="1">
    <citation type="submission" date="2017-06" db="EMBL/GenBank/DDBJ databases">
        <title>Complete genome of Helicobacter apodemus.</title>
        <authorList>
            <person name="Cho S."/>
        </authorList>
    </citation>
    <scope>NUCLEOTIDE SEQUENCE [LARGE SCALE GENOMIC DNA]</scope>
    <source>
        <strain evidence="2">SNUVETPUB-15-01</strain>
    </source>
</reference>
<name>A0A2U8FEJ1_9HELI</name>
<sequence length="75" mass="8980">MKLLWAGINLVYVAILLNGCLYRNECGYSYFYWEEKSYYYDSQGNYRETCPDNVIYREDAPRNHDSLMDLDAPIY</sequence>
<organism evidence="1 2">
    <name type="scientific">Helicobacter apodemus</name>
    <dbReference type="NCBI Taxonomy" id="135569"/>
    <lineage>
        <taxon>Bacteria</taxon>
        <taxon>Pseudomonadati</taxon>
        <taxon>Campylobacterota</taxon>
        <taxon>Epsilonproteobacteria</taxon>
        <taxon>Campylobacterales</taxon>
        <taxon>Helicobacteraceae</taxon>
        <taxon>Helicobacter</taxon>
    </lineage>
</organism>
<gene>
    <name evidence="1" type="ORF">CDV25_07135</name>
</gene>
<dbReference type="AlphaFoldDB" id="A0A2U8FEJ1"/>
<evidence type="ECO:0000313" key="2">
    <source>
        <dbReference type="Proteomes" id="UP000244890"/>
    </source>
</evidence>
<dbReference type="EMBL" id="CP021886">
    <property type="protein sequence ID" value="AWI34563.1"/>
    <property type="molecule type" value="Genomic_DNA"/>
</dbReference>
<dbReference type="KEGG" id="had:CDV25_07135"/>
<dbReference type="RefSeq" id="WP_108911368.1">
    <property type="nucleotide sequence ID" value="NZ_CP021886.1"/>
</dbReference>